<feature type="compositionally biased region" description="Gly residues" evidence="1">
    <location>
        <begin position="34"/>
        <end position="45"/>
    </location>
</feature>
<dbReference type="Proteomes" id="UP000248484">
    <property type="component" value="Chromosome 6"/>
</dbReference>
<dbReference type="InParanoid" id="A0A455BRK7"/>
<evidence type="ECO:0000256" key="1">
    <source>
        <dbReference type="SAM" id="MobiDB-lite"/>
    </source>
</evidence>
<gene>
    <name evidence="3" type="primary">LOC114486450</name>
</gene>
<feature type="region of interest" description="Disordered" evidence="1">
    <location>
        <begin position="125"/>
        <end position="148"/>
    </location>
</feature>
<dbReference type="RefSeq" id="XP_028346516.1">
    <property type="nucleotide sequence ID" value="XM_028490715.2"/>
</dbReference>
<evidence type="ECO:0000313" key="3">
    <source>
        <dbReference type="RefSeq" id="XP_028346516.1"/>
    </source>
</evidence>
<feature type="region of interest" description="Disordered" evidence="1">
    <location>
        <begin position="205"/>
        <end position="242"/>
    </location>
</feature>
<feature type="compositionally biased region" description="Low complexity" evidence="1">
    <location>
        <begin position="46"/>
        <end position="56"/>
    </location>
</feature>
<dbReference type="KEGG" id="pcad:114486450"/>
<dbReference type="GeneID" id="114486450"/>
<dbReference type="AlphaFoldDB" id="A0A455BRK7"/>
<reference evidence="3" key="1">
    <citation type="submission" date="2025-08" db="UniProtKB">
        <authorList>
            <consortium name="RefSeq"/>
        </authorList>
    </citation>
    <scope>IDENTIFICATION</scope>
    <source>
        <tissue evidence="3">Muscle</tissue>
    </source>
</reference>
<name>A0A455BRK7_PHYMC</name>
<feature type="compositionally biased region" description="Pro residues" evidence="1">
    <location>
        <begin position="232"/>
        <end position="242"/>
    </location>
</feature>
<proteinExistence type="predicted"/>
<sequence>MSFVSELAPVPESAFPCPPLRRRIRAGEGVRGTWRGGDGLGGEQGAYGPAARGDRPGAAAVTRSRAPLFRGEVRASAVPGIPTRPPGAPGRARCGNNFLLPRPRAQELRGEVLGRSFAILEPDDDTAAHGRAVPSRALSRGRDQPGSRVRTLVRVTRRPQLLFLPAPQERLSGFWRLGTPTRGRCARTPSPCLGMPSLGARWTWLSPDARDRGPRERRPPGPHPSVSLCLSPRPPPQPALAF</sequence>
<accession>A0A455BRK7</accession>
<organism evidence="2 3">
    <name type="scientific">Physeter macrocephalus</name>
    <name type="common">Sperm whale</name>
    <name type="synonym">Physeter catodon</name>
    <dbReference type="NCBI Taxonomy" id="9755"/>
    <lineage>
        <taxon>Eukaryota</taxon>
        <taxon>Metazoa</taxon>
        <taxon>Chordata</taxon>
        <taxon>Craniata</taxon>
        <taxon>Vertebrata</taxon>
        <taxon>Euteleostomi</taxon>
        <taxon>Mammalia</taxon>
        <taxon>Eutheria</taxon>
        <taxon>Laurasiatheria</taxon>
        <taxon>Artiodactyla</taxon>
        <taxon>Whippomorpha</taxon>
        <taxon>Cetacea</taxon>
        <taxon>Odontoceti</taxon>
        <taxon>Physeteridae</taxon>
        <taxon>Physeter</taxon>
    </lineage>
</organism>
<dbReference type="OrthoDB" id="9838472at2759"/>
<keyword evidence="2" id="KW-1185">Reference proteome</keyword>
<feature type="region of interest" description="Disordered" evidence="1">
    <location>
        <begin position="28"/>
        <end position="56"/>
    </location>
</feature>
<evidence type="ECO:0000313" key="2">
    <source>
        <dbReference type="Proteomes" id="UP000248484"/>
    </source>
</evidence>
<feature type="compositionally biased region" description="Basic and acidic residues" evidence="1">
    <location>
        <begin position="208"/>
        <end position="219"/>
    </location>
</feature>
<protein>
    <submittedName>
        <fullName evidence="3">Uncharacterized protein</fullName>
    </submittedName>
</protein>